<dbReference type="eggNOG" id="ENOG50335QF">
    <property type="taxonomic scope" value="Bacteria"/>
</dbReference>
<keyword evidence="1" id="KW-0812">Transmembrane</keyword>
<reference evidence="2 3" key="1">
    <citation type="submission" date="2006-02" db="EMBL/GenBank/DDBJ databases">
        <authorList>
            <person name="Murray A."/>
            <person name="Staley J."/>
            <person name="Ferriera S."/>
            <person name="Johnson J."/>
            <person name="Kravitz S."/>
            <person name="Halpern A."/>
            <person name="Remington K."/>
            <person name="Beeson K."/>
            <person name="Tran B."/>
            <person name="Rogers Y.-H."/>
            <person name="Friedman R."/>
            <person name="Venter J.C."/>
        </authorList>
    </citation>
    <scope>NUCLEOTIDE SEQUENCE [LARGE SCALE GENOMIC DNA]</scope>
    <source>
        <strain evidence="2 3">23-P</strain>
    </source>
</reference>
<feature type="transmembrane region" description="Helical" evidence="1">
    <location>
        <begin position="41"/>
        <end position="62"/>
    </location>
</feature>
<dbReference type="Pfam" id="PF19665">
    <property type="entry name" value="DUF6168"/>
    <property type="match status" value="1"/>
</dbReference>
<keyword evidence="1" id="KW-1133">Transmembrane helix</keyword>
<name>A4BX64_9FLAO</name>
<keyword evidence="1" id="KW-0472">Membrane</keyword>
<feature type="transmembrane region" description="Helical" evidence="1">
    <location>
        <begin position="69"/>
        <end position="92"/>
    </location>
</feature>
<keyword evidence="3" id="KW-1185">Reference proteome</keyword>
<evidence type="ECO:0000313" key="3">
    <source>
        <dbReference type="Proteomes" id="UP000003053"/>
    </source>
</evidence>
<gene>
    <name evidence="2" type="ORF">PI23P_03637</name>
</gene>
<dbReference type="OrthoDB" id="1179143at2"/>
<dbReference type="HOGENOM" id="CLU_157824_0_0_10"/>
<feature type="transmembrane region" description="Helical" evidence="1">
    <location>
        <begin position="104"/>
        <end position="122"/>
    </location>
</feature>
<comment type="caution">
    <text evidence="2">The sequence shown here is derived from an EMBL/GenBank/DDBJ whole genome shotgun (WGS) entry which is preliminary data.</text>
</comment>
<dbReference type="STRING" id="313594.PI23P_03637"/>
<protein>
    <submittedName>
        <fullName evidence="2">Uncharacterized protein</fullName>
    </submittedName>
</protein>
<evidence type="ECO:0000256" key="1">
    <source>
        <dbReference type="SAM" id="Phobius"/>
    </source>
</evidence>
<dbReference type="EMBL" id="AAOG01000001">
    <property type="protein sequence ID" value="EAR13555.1"/>
    <property type="molecule type" value="Genomic_DNA"/>
</dbReference>
<dbReference type="RefSeq" id="WP_004569353.1">
    <property type="nucleotide sequence ID" value="NZ_CH724148.1"/>
</dbReference>
<sequence length="129" mass="14678">MIRRFGCVFLVFITLGVVSLYAHTEILKSQEKILPYALSKLYFFHAGFSILICVNLELLVAFNKGVSQLGYLYLGALFLKIVLFLAVFYPVIINGENGLLSSKLSLLIPTFIFLFTEVYFVVKILNRKQ</sequence>
<evidence type="ECO:0000313" key="2">
    <source>
        <dbReference type="EMBL" id="EAR13555.1"/>
    </source>
</evidence>
<organism evidence="2 3">
    <name type="scientific">Polaribacter irgensii 23-P</name>
    <dbReference type="NCBI Taxonomy" id="313594"/>
    <lineage>
        <taxon>Bacteria</taxon>
        <taxon>Pseudomonadati</taxon>
        <taxon>Bacteroidota</taxon>
        <taxon>Flavobacteriia</taxon>
        <taxon>Flavobacteriales</taxon>
        <taxon>Flavobacteriaceae</taxon>
    </lineage>
</organism>
<accession>A4BX64</accession>
<proteinExistence type="predicted"/>
<dbReference type="Proteomes" id="UP000003053">
    <property type="component" value="Unassembled WGS sequence"/>
</dbReference>
<dbReference type="InterPro" id="IPR046166">
    <property type="entry name" value="DUF6168"/>
</dbReference>
<dbReference type="AlphaFoldDB" id="A4BX64"/>